<proteinExistence type="predicted"/>
<name>A0ABX0RNS5_9GAMM</name>
<evidence type="ECO:0000313" key="2">
    <source>
        <dbReference type="Proteomes" id="UP001515780"/>
    </source>
</evidence>
<comment type="caution">
    <text evidence="1">The sequence shown here is derived from an EMBL/GenBank/DDBJ whole genome shotgun (WGS) entry which is preliminary data.</text>
</comment>
<evidence type="ECO:0000313" key="1">
    <source>
        <dbReference type="EMBL" id="NIG17384.1"/>
    </source>
</evidence>
<reference evidence="1 2" key="1">
    <citation type="journal article" date="2019" name="bioRxiv">
        <title>Bacteria contribute to plant secondary compound degradation in a generalist herbivore system.</title>
        <authorList>
            <person name="Francoeur C.B."/>
            <person name="Khadempour L."/>
            <person name="Moreira-Soto R.D."/>
            <person name="Gotting K."/>
            <person name="Book A.J."/>
            <person name="Pinto-Tomas A.A."/>
            <person name="Keefover-Ring K."/>
            <person name="Currie C.R."/>
        </authorList>
    </citation>
    <scope>NUCLEOTIDE SEQUENCE [LARGE SCALE GENOMIC DNA]</scope>
    <source>
        <strain evidence="1">Al-1710</strain>
    </source>
</reference>
<keyword evidence="2" id="KW-1185">Reference proteome</keyword>
<accession>A0ABX0RNS5</accession>
<dbReference type="RefSeq" id="WP_166718781.1">
    <property type="nucleotide sequence ID" value="NZ_VWXC01000001.1"/>
</dbReference>
<gene>
    <name evidence="1" type="ORF">F3J37_01655</name>
</gene>
<dbReference type="Proteomes" id="UP001515780">
    <property type="component" value="Unassembled WGS sequence"/>
</dbReference>
<protein>
    <submittedName>
        <fullName evidence="1">Uncharacterized protein</fullName>
    </submittedName>
</protein>
<dbReference type="EMBL" id="VWXC01000001">
    <property type="protein sequence ID" value="NIG17384.1"/>
    <property type="molecule type" value="Genomic_DNA"/>
</dbReference>
<sequence>MTMIQPASVSPGITIKAENQHDFNEVNNSIARIKNTQTGKTLLDQIESFVRYKSGKHVVVNSSAWNITNTYAFLTPAQAIKHGYEKERTSQDALDCAKSIAINGRIMKGEGTSASISINPFIDNLGSNQLNNVGQVTEQNLDGALSNQLIKAMHIVRGSSLDDGTAWGRENEELRSLGTAKYPEETITENNIRLQLGMPMRAFIPESLIRPSGSQSRQNVMI</sequence>
<organism evidence="1 2">
    <name type="scientific">Candidatus Pantoea communis</name>
    <dbReference type="NCBI Taxonomy" id="2608354"/>
    <lineage>
        <taxon>Bacteria</taxon>
        <taxon>Pseudomonadati</taxon>
        <taxon>Pseudomonadota</taxon>
        <taxon>Gammaproteobacteria</taxon>
        <taxon>Enterobacterales</taxon>
        <taxon>Erwiniaceae</taxon>
        <taxon>Pantoea</taxon>
    </lineage>
</organism>